<evidence type="ECO:0000256" key="4">
    <source>
        <dbReference type="ARBA" id="ARBA00023136"/>
    </source>
</evidence>
<sequence>MFTENRLPQHISINIFARFLFTSLFLLSGITHFTNAPYYLDLMPQVVPYKVTLIWVSGIVELAGALMILFNWKARLGGWLLVLFLLPVTLVVHGYEMLYAELEVVRALQQAHFLKGFALIGAALLITQIGVSQQAVKSKVNKD</sequence>
<dbReference type="PANTHER" id="PTHR36974:SF1">
    <property type="entry name" value="DOXX FAMILY MEMBRANE PROTEIN"/>
    <property type="match status" value="1"/>
</dbReference>
<comment type="caution">
    <text evidence="6">The sequence shown here is derived from an EMBL/GenBank/DDBJ whole genome shotgun (WGS) entry which is preliminary data.</text>
</comment>
<accession>A0A162BFH4</accession>
<comment type="subcellular location">
    <subcellularLocation>
        <location evidence="1">Membrane</location>
        <topology evidence="1">Multi-pass membrane protein</topology>
    </subcellularLocation>
</comment>
<gene>
    <name evidence="6" type="ORF">N478_04330</name>
</gene>
<evidence type="ECO:0000313" key="7">
    <source>
        <dbReference type="Proteomes" id="UP000076661"/>
    </source>
</evidence>
<dbReference type="Proteomes" id="UP000076661">
    <property type="component" value="Unassembled WGS sequence"/>
</dbReference>
<keyword evidence="2 5" id="KW-0812">Transmembrane</keyword>
<dbReference type="InterPro" id="IPR032808">
    <property type="entry name" value="DoxX"/>
</dbReference>
<keyword evidence="3 5" id="KW-1133">Transmembrane helix</keyword>
<dbReference type="PANTHER" id="PTHR36974">
    <property type="entry name" value="MEMBRANE PROTEIN-RELATED"/>
    <property type="match status" value="1"/>
</dbReference>
<keyword evidence="4 5" id="KW-0472">Membrane</keyword>
<feature type="transmembrane region" description="Helical" evidence="5">
    <location>
        <begin position="79"/>
        <end position="100"/>
    </location>
</feature>
<dbReference type="Pfam" id="PF07681">
    <property type="entry name" value="DoxX"/>
    <property type="match status" value="1"/>
</dbReference>
<dbReference type="GO" id="GO:0016020">
    <property type="term" value="C:membrane"/>
    <property type="evidence" value="ECO:0007669"/>
    <property type="project" value="UniProtKB-SubCell"/>
</dbReference>
<evidence type="ECO:0000313" key="6">
    <source>
        <dbReference type="EMBL" id="KZN61297.1"/>
    </source>
</evidence>
<dbReference type="AlphaFoldDB" id="A0A162BFH4"/>
<feature type="transmembrane region" description="Helical" evidence="5">
    <location>
        <begin position="12"/>
        <end position="33"/>
    </location>
</feature>
<feature type="transmembrane region" description="Helical" evidence="5">
    <location>
        <begin position="53"/>
        <end position="72"/>
    </location>
</feature>
<evidence type="ECO:0008006" key="8">
    <source>
        <dbReference type="Google" id="ProtNLM"/>
    </source>
</evidence>
<evidence type="ECO:0000256" key="5">
    <source>
        <dbReference type="SAM" id="Phobius"/>
    </source>
</evidence>
<proteinExistence type="predicted"/>
<protein>
    <recommendedName>
        <fullName evidence="8">DoxX family protein</fullName>
    </recommendedName>
</protein>
<evidence type="ECO:0000256" key="3">
    <source>
        <dbReference type="ARBA" id="ARBA00022989"/>
    </source>
</evidence>
<evidence type="ECO:0000256" key="1">
    <source>
        <dbReference type="ARBA" id="ARBA00004141"/>
    </source>
</evidence>
<evidence type="ECO:0000256" key="2">
    <source>
        <dbReference type="ARBA" id="ARBA00022692"/>
    </source>
</evidence>
<name>A0A162BFH4_9GAMM</name>
<dbReference type="EMBL" id="AUXX01000045">
    <property type="protein sequence ID" value="KZN61297.1"/>
    <property type="molecule type" value="Genomic_DNA"/>
</dbReference>
<organism evidence="6 7">
    <name type="scientific">Pseudoalteromonas luteoviolacea S4060-1</name>
    <dbReference type="NCBI Taxonomy" id="1365257"/>
    <lineage>
        <taxon>Bacteria</taxon>
        <taxon>Pseudomonadati</taxon>
        <taxon>Pseudomonadota</taxon>
        <taxon>Gammaproteobacteria</taxon>
        <taxon>Alteromonadales</taxon>
        <taxon>Pseudoalteromonadaceae</taxon>
        <taxon>Pseudoalteromonas</taxon>
    </lineage>
</organism>
<dbReference type="PATRIC" id="fig|1365257.3.peg.4180"/>
<feature type="transmembrane region" description="Helical" evidence="5">
    <location>
        <begin position="112"/>
        <end position="131"/>
    </location>
</feature>
<reference evidence="6 7" key="1">
    <citation type="submission" date="2013-07" db="EMBL/GenBank/DDBJ databases">
        <title>Comparative Genomic and Metabolomic Analysis of Twelve Strains of Pseudoalteromonas luteoviolacea.</title>
        <authorList>
            <person name="Vynne N.G."/>
            <person name="Mansson M."/>
            <person name="Gram L."/>
        </authorList>
    </citation>
    <scope>NUCLEOTIDE SEQUENCE [LARGE SCALE GENOMIC DNA]</scope>
    <source>
        <strain evidence="6 7">S4060-1</strain>
    </source>
</reference>
<dbReference type="RefSeq" id="WP_063382449.1">
    <property type="nucleotide sequence ID" value="NZ_AUXX01000045.1"/>
</dbReference>